<feature type="compositionally biased region" description="Polar residues" evidence="1">
    <location>
        <begin position="15"/>
        <end position="32"/>
    </location>
</feature>
<dbReference type="Proteomes" id="UP001295444">
    <property type="component" value="Chromosome 01"/>
</dbReference>
<reference evidence="2" key="1">
    <citation type="submission" date="2022-03" db="EMBL/GenBank/DDBJ databases">
        <authorList>
            <person name="Alioto T."/>
            <person name="Alioto T."/>
            <person name="Gomez Garrido J."/>
        </authorList>
    </citation>
    <scope>NUCLEOTIDE SEQUENCE</scope>
</reference>
<sequence length="125" mass="13315">MATNQQAQEAEIPHATTTRSQCTVGKQDSTCSFAPPGGTRVQKPTTSCSTTDPDPTSRPAPSTSTWAQEPAWPGRNAKTWDTHCRQRLNGIPVYATTPAGDTSQSIRTLLALSDPGNQLTDDSLS</sequence>
<evidence type="ECO:0000313" key="2">
    <source>
        <dbReference type="EMBL" id="CAH2223348.1"/>
    </source>
</evidence>
<evidence type="ECO:0000256" key="1">
    <source>
        <dbReference type="SAM" id="MobiDB-lite"/>
    </source>
</evidence>
<accession>A0AAD1VMJ5</accession>
<keyword evidence="3" id="KW-1185">Reference proteome</keyword>
<dbReference type="EMBL" id="OW240912">
    <property type="protein sequence ID" value="CAH2223348.1"/>
    <property type="molecule type" value="Genomic_DNA"/>
</dbReference>
<proteinExistence type="predicted"/>
<name>A0AAD1VMJ5_PELCU</name>
<evidence type="ECO:0000313" key="3">
    <source>
        <dbReference type="Proteomes" id="UP001295444"/>
    </source>
</evidence>
<organism evidence="2 3">
    <name type="scientific">Pelobates cultripes</name>
    <name type="common">Western spadefoot toad</name>
    <dbReference type="NCBI Taxonomy" id="61616"/>
    <lineage>
        <taxon>Eukaryota</taxon>
        <taxon>Metazoa</taxon>
        <taxon>Chordata</taxon>
        <taxon>Craniata</taxon>
        <taxon>Vertebrata</taxon>
        <taxon>Euteleostomi</taxon>
        <taxon>Amphibia</taxon>
        <taxon>Batrachia</taxon>
        <taxon>Anura</taxon>
        <taxon>Pelobatoidea</taxon>
        <taxon>Pelobatidae</taxon>
        <taxon>Pelobates</taxon>
    </lineage>
</organism>
<feature type="region of interest" description="Disordered" evidence="1">
    <location>
        <begin position="1"/>
        <end position="77"/>
    </location>
</feature>
<gene>
    <name evidence="2" type="ORF">PECUL_23A031544</name>
</gene>
<dbReference type="AlphaFoldDB" id="A0AAD1VMJ5"/>
<protein>
    <submittedName>
        <fullName evidence="2">Uncharacterized protein</fullName>
    </submittedName>
</protein>
<feature type="compositionally biased region" description="Low complexity" evidence="1">
    <location>
        <begin position="44"/>
        <end position="65"/>
    </location>
</feature>